<gene>
    <name evidence="1" type="ORF">OM074_03735</name>
</gene>
<comment type="caution">
    <text evidence="1">The sequence shown here is derived from an EMBL/GenBank/DDBJ whole genome shotgun (WGS) entry which is preliminary data.</text>
</comment>
<dbReference type="AlphaFoldDB" id="A0AAE3MBA0"/>
<keyword evidence="1" id="KW-0238">DNA-binding</keyword>
<keyword evidence="2" id="KW-1185">Reference proteome</keyword>
<sequence length="90" mass="10003">MSTTTITFNQLRKLKDSLPDGSMRTIAKNLDLNVETVRNYFGGKNYEDGKCVGIHLEQGPDGGIVELDDTTILEYAQAILEGKKSVQFHN</sequence>
<dbReference type="Proteomes" id="UP001207408">
    <property type="component" value="Unassembled WGS sequence"/>
</dbReference>
<evidence type="ECO:0000313" key="1">
    <source>
        <dbReference type="EMBL" id="MCW3804723.1"/>
    </source>
</evidence>
<dbReference type="GO" id="GO:0003677">
    <property type="term" value="F:DNA binding"/>
    <property type="evidence" value="ECO:0007669"/>
    <property type="project" value="UniProtKB-KW"/>
</dbReference>
<dbReference type="RefSeq" id="WP_301197945.1">
    <property type="nucleotide sequence ID" value="NZ_JAPDPI010000004.1"/>
</dbReference>
<evidence type="ECO:0000313" key="2">
    <source>
        <dbReference type="Proteomes" id="UP001207408"/>
    </source>
</evidence>
<protein>
    <submittedName>
        <fullName evidence="1">DNA-binding protein</fullName>
    </submittedName>
</protein>
<proteinExistence type="predicted"/>
<dbReference type="EMBL" id="JAPDPI010000004">
    <property type="protein sequence ID" value="MCW3804723.1"/>
    <property type="molecule type" value="Genomic_DNA"/>
</dbReference>
<accession>A0AAE3MBA0</accession>
<organism evidence="1 2">
    <name type="scientific">Plebeiibacterium marinum</name>
    <dbReference type="NCBI Taxonomy" id="2992111"/>
    <lineage>
        <taxon>Bacteria</taxon>
        <taxon>Pseudomonadati</taxon>
        <taxon>Bacteroidota</taxon>
        <taxon>Bacteroidia</taxon>
        <taxon>Marinilabiliales</taxon>
        <taxon>Marinilabiliaceae</taxon>
        <taxon>Plebeiibacterium</taxon>
    </lineage>
</organism>
<reference evidence="1" key="1">
    <citation type="submission" date="2022-10" db="EMBL/GenBank/DDBJ databases">
        <authorList>
            <person name="Yu W.X."/>
        </authorList>
    </citation>
    <scope>NUCLEOTIDE SEQUENCE</scope>
    <source>
        <strain evidence="1">D04</strain>
    </source>
</reference>
<name>A0AAE3MBA0_9BACT</name>